<keyword evidence="5 9" id="KW-0999">Mitochondrion inner membrane</keyword>
<keyword evidence="11" id="KW-1185">Reference proteome</keyword>
<evidence type="ECO:0000256" key="7">
    <source>
        <dbReference type="ARBA" id="ARBA00023128"/>
    </source>
</evidence>
<comment type="subcellular location">
    <subcellularLocation>
        <location evidence="9">Mitochondrion</location>
    </subcellularLocation>
    <subcellularLocation>
        <location evidence="9">Mitochondrion inner membrane</location>
    </subcellularLocation>
</comment>
<dbReference type="Proteomes" id="UP001566132">
    <property type="component" value="Unassembled WGS sequence"/>
</dbReference>
<dbReference type="AlphaFoldDB" id="A0ABD1EW62"/>
<evidence type="ECO:0000256" key="2">
    <source>
        <dbReference type="ARBA" id="ARBA00022448"/>
    </source>
</evidence>
<dbReference type="GO" id="GO:0015986">
    <property type="term" value="P:proton motive force-driven ATP synthesis"/>
    <property type="evidence" value="ECO:0007669"/>
    <property type="project" value="UniProtKB-UniRule"/>
</dbReference>
<keyword evidence="3 9" id="KW-0138">CF(0)</keyword>
<name>A0ABD1EW62_HYPHA</name>
<dbReference type="PANTHER" id="PTHR12733">
    <property type="entry name" value="MITOCHONDRIAL ATP SYNTHASE B CHAIN"/>
    <property type="match status" value="1"/>
</dbReference>
<dbReference type="Gene3D" id="1.20.5.2210">
    <property type="match status" value="1"/>
</dbReference>
<evidence type="ECO:0000256" key="5">
    <source>
        <dbReference type="ARBA" id="ARBA00022792"/>
    </source>
</evidence>
<evidence type="ECO:0000256" key="8">
    <source>
        <dbReference type="ARBA" id="ARBA00023136"/>
    </source>
</evidence>
<evidence type="ECO:0000256" key="9">
    <source>
        <dbReference type="RuleBase" id="RU368017"/>
    </source>
</evidence>
<proteinExistence type="inferred from homology"/>
<keyword evidence="7 9" id="KW-0496">Mitochondrion</keyword>
<sequence length="248" mass="28059">MLSRAALLSGQNSKVLVALCRTTASSATNNAAASAQSSAPTFQRPVRQEPGKVRHGFIPEEWFQAFYSKTGVTGPYTFAFTLSTYLLSKEIYVLEHEYYTGLSLLVMWIYGIKKLGPKLAGYLDKSVDDYEKEWNSSRVEQKEAYETQVKDEEKAQWSVEGQTLLIQAKRENVALQLEANYRERLLNAYQAVKNRLDFQVEKTNAERRIAQKNLVEYVVARVKSSITADQEKQNINKCIADLALLAKA</sequence>
<dbReference type="GO" id="GO:0015078">
    <property type="term" value="F:proton transmembrane transporter activity"/>
    <property type="evidence" value="ECO:0007669"/>
    <property type="project" value="UniProtKB-UniRule"/>
</dbReference>
<accession>A0ABD1EW62</accession>
<keyword evidence="2 9" id="KW-0813">Transport</keyword>
<evidence type="ECO:0000313" key="11">
    <source>
        <dbReference type="Proteomes" id="UP001566132"/>
    </source>
</evidence>
<dbReference type="Pfam" id="PF05405">
    <property type="entry name" value="Mt_ATP-synt_B"/>
    <property type="match status" value="1"/>
</dbReference>
<evidence type="ECO:0000313" key="10">
    <source>
        <dbReference type="EMBL" id="KAL1501651.1"/>
    </source>
</evidence>
<comment type="subunit">
    <text evidence="9">F-type ATPases have 2 components, CF(1) - the catalytic core - and CF(0) - the membrane proton channel. CF(1) and CF(0) have multiple subunits.</text>
</comment>
<dbReference type="EMBL" id="JBDJPC010000005">
    <property type="protein sequence ID" value="KAL1501651.1"/>
    <property type="molecule type" value="Genomic_DNA"/>
</dbReference>
<comment type="function">
    <text evidence="9">Subunit b, of the mitochondrial membrane ATP synthase complex (F(1)F(0) ATP synthase or Complex V) that produces ATP from ADP in the presence of a proton gradient across the membrane which is generated by electron transport complexes of the respiratory chain. ATP synthase complex consist of a soluble F(1) head domain - the catalytic core - and a membrane F(1) domain - the membrane proton channel. These two domains are linked by a central stalk rotating inside the F(1) region and a stationary peripheral stalk. During catalysis, ATP synthesis in the catalytic domain of F(1) is coupled via a rotary mechanism of the central stalk subunits to proton translocation. In vivo, can only synthesize ATP although its ATP hydrolase activity can be activated artificially in vitro. Part of the complex F(0) domain. Part of the complex F(0) domain and the peripheric stalk, which acts as a stator to hold the catalytic alpha(3)beta(3) subcomplex and subunit a/ATP6 static relative to the rotary elements.</text>
</comment>
<organism evidence="10 11">
    <name type="scientific">Hypothenemus hampei</name>
    <name type="common">Coffee berry borer</name>
    <dbReference type="NCBI Taxonomy" id="57062"/>
    <lineage>
        <taxon>Eukaryota</taxon>
        <taxon>Metazoa</taxon>
        <taxon>Ecdysozoa</taxon>
        <taxon>Arthropoda</taxon>
        <taxon>Hexapoda</taxon>
        <taxon>Insecta</taxon>
        <taxon>Pterygota</taxon>
        <taxon>Neoptera</taxon>
        <taxon>Endopterygota</taxon>
        <taxon>Coleoptera</taxon>
        <taxon>Polyphaga</taxon>
        <taxon>Cucujiformia</taxon>
        <taxon>Curculionidae</taxon>
        <taxon>Scolytinae</taxon>
        <taxon>Hypothenemus</taxon>
    </lineage>
</organism>
<dbReference type="SUPFAM" id="SSF161060">
    <property type="entry name" value="ATP synthase B chain-like"/>
    <property type="match status" value="1"/>
</dbReference>
<dbReference type="InterPro" id="IPR013837">
    <property type="entry name" value="ATP_synth_F0_suB"/>
</dbReference>
<protein>
    <recommendedName>
        <fullName evidence="9">ATP synthase subunit b</fullName>
    </recommendedName>
</protein>
<keyword evidence="8 9" id="KW-0472">Membrane</keyword>
<dbReference type="GO" id="GO:0045259">
    <property type="term" value="C:proton-transporting ATP synthase complex"/>
    <property type="evidence" value="ECO:0007669"/>
    <property type="project" value="UniProtKB-KW"/>
</dbReference>
<keyword evidence="4 9" id="KW-0375">Hydrogen ion transport</keyword>
<gene>
    <name evidence="10" type="ORF">ABEB36_006945</name>
</gene>
<reference evidence="10 11" key="1">
    <citation type="submission" date="2024-05" db="EMBL/GenBank/DDBJ databases">
        <title>Genetic variation in Jamaican populations of the coffee berry borer (Hypothenemus hampei).</title>
        <authorList>
            <person name="Errbii M."/>
            <person name="Myrie A."/>
        </authorList>
    </citation>
    <scope>NUCLEOTIDE SEQUENCE [LARGE SCALE GENOMIC DNA]</scope>
    <source>
        <strain evidence="10">JA-Hopewell-2020-01-JO</strain>
        <tissue evidence="10">Whole body</tissue>
    </source>
</reference>
<keyword evidence="6 9" id="KW-0406">Ion transport</keyword>
<dbReference type="InterPro" id="IPR008688">
    <property type="entry name" value="ATP_synth_Bsub_B/MI25"/>
</dbReference>
<evidence type="ECO:0000256" key="1">
    <source>
        <dbReference type="ARBA" id="ARBA00007479"/>
    </source>
</evidence>
<comment type="caution">
    <text evidence="10">The sequence shown here is derived from an EMBL/GenBank/DDBJ whole genome shotgun (WGS) entry which is preliminary data.</text>
</comment>
<dbReference type="GO" id="GO:0005743">
    <property type="term" value="C:mitochondrial inner membrane"/>
    <property type="evidence" value="ECO:0007669"/>
    <property type="project" value="UniProtKB-SubCell"/>
</dbReference>
<evidence type="ECO:0000256" key="6">
    <source>
        <dbReference type="ARBA" id="ARBA00023065"/>
    </source>
</evidence>
<evidence type="ECO:0000256" key="3">
    <source>
        <dbReference type="ARBA" id="ARBA00022547"/>
    </source>
</evidence>
<dbReference type="PANTHER" id="PTHR12733:SF3">
    <property type="entry name" value="ATP SYNTHASE F(0) COMPLEX SUBUNIT B1, MITOCHONDRIAL"/>
    <property type="match status" value="1"/>
</dbReference>
<evidence type="ECO:0000256" key="4">
    <source>
        <dbReference type="ARBA" id="ARBA00022781"/>
    </source>
</evidence>
<comment type="similarity">
    <text evidence="1 9">Belongs to the eukaryotic ATPase B chain family.</text>
</comment>